<protein>
    <submittedName>
        <fullName evidence="2">Phosphodiesterase</fullName>
    </submittedName>
</protein>
<gene>
    <name evidence="2" type="ORF">HGA07_24195</name>
</gene>
<dbReference type="RefSeq" id="WP_157171359.1">
    <property type="nucleotide sequence ID" value="NZ_CAWPHS010000027.1"/>
</dbReference>
<dbReference type="Proteomes" id="UP000523447">
    <property type="component" value="Unassembled WGS sequence"/>
</dbReference>
<sequence length="249" mass="26640">MIEARASAVGAWVSAAGDRLIEESFAGAARLRRARVFHPRGMWFGGRLRAAPGFERYFGEGDREVTARLSKAIGLPGRLPDAVGLGLRVYAESGQRWDFALASTRSGPVTRFVPVPVRSWRAATYGSLLPYRFDGGSPMWVFARPAGSQPADPSLAALRQYSSRADLEFSLTIGSIGGPPQPFADLRLSLESAAPSDDAIDPTVFHPPGVVLVPHVVTRIRSNAYRGSRAGRGAPADSGVRTTGRAARP</sequence>
<feature type="region of interest" description="Disordered" evidence="1">
    <location>
        <begin position="224"/>
        <end position="249"/>
    </location>
</feature>
<comment type="caution">
    <text evidence="2">The sequence shown here is derived from an EMBL/GenBank/DDBJ whole genome shotgun (WGS) entry which is preliminary data.</text>
</comment>
<reference evidence="2 3" key="1">
    <citation type="submission" date="2020-04" db="EMBL/GenBank/DDBJ databases">
        <title>MicrobeNet Type strains.</title>
        <authorList>
            <person name="Nicholson A.C."/>
        </authorList>
    </citation>
    <scope>NUCLEOTIDE SEQUENCE [LARGE SCALE GENOMIC DNA]</scope>
    <source>
        <strain evidence="2 3">DSM 44445</strain>
    </source>
</reference>
<dbReference type="InterPro" id="IPR020835">
    <property type="entry name" value="Catalase_sf"/>
</dbReference>
<evidence type="ECO:0000313" key="3">
    <source>
        <dbReference type="Proteomes" id="UP000523447"/>
    </source>
</evidence>
<dbReference type="EMBL" id="JAAXPE010000033">
    <property type="protein sequence ID" value="NKY88709.1"/>
    <property type="molecule type" value="Genomic_DNA"/>
</dbReference>
<evidence type="ECO:0000313" key="2">
    <source>
        <dbReference type="EMBL" id="NKY88709.1"/>
    </source>
</evidence>
<dbReference type="AlphaFoldDB" id="A0A7X6M2U0"/>
<accession>A0A7X6M2U0</accession>
<evidence type="ECO:0000256" key="1">
    <source>
        <dbReference type="SAM" id="MobiDB-lite"/>
    </source>
</evidence>
<proteinExistence type="predicted"/>
<name>A0A7X6M2U0_9NOCA</name>
<dbReference type="GO" id="GO:0020037">
    <property type="term" value="F:heme binding"/>
    <property type="evidence" value="ECO:0007669"/>
    <property type="project" value="InterPro"/>
</dbReference>
<keyword evidence="3" id="KW-1185">Reference proteome</keyword>
<organism evidence="2 3">
    <name type="scientific">Nocardia veterana</name>
    <dbReference type="NCBI Taxonomy" id="132249"/>
    <lineage>
        <taxon>Bacteria</taxon>
        <taxon>Bacillati</taxon>
        <taxon>Actinomycetota</taxon>
        <taxon>Actinomycetes</taxon>
        <taxon>Mycobacteriales</taxon>
        <taxon>Nocardiaceae</taxon>
        <taxon>Nocardia</taxon>
    </lineage>
</organism>
<dbReference type="SUPFAM" id="SSF56634">
    <property type="entry name" value="Heme-dependent catalase-like"/>
    <property type="match status" value="1"/>
</dbReference>